<keyword evidence="2" id="KW-1133">Transmembrane helix</keyword>
<keyword evidence="2" id="KW-0472">Membrane</keyword>
<evidence type="ECO:0000313" key="4">
    <source>
        <dbReference type="Proteomes" id="UP000046176"/>
    </source>
</evidence>
<dbReference type="AlphaFoldDB" id="A0A0T7FB23"/>
<evidence type="ECO:0008006" key="5">
    <source>
        <dbReference type="Google" id="ProtNLM"/>
    </source>
</evidence>
<keyword evidence="2" id="KW-0812">Transmembrane</keyword>
<gene>
    <name evidence="3" type="ORF">NGAL_HAMBI1145_09670</name>
</gene>
<dbReference type="EMBL" id="CCRH01000002">
    <property type="protein sequence ID" value="CDZ32196.1"/>
    <property type="molecule type" value="Genomic_DNA"/>
</dbReference>
<organism evidence="3 4">
    <name type="scientific">Neorhizobium galegae bv. officinalis</name>
    <dbReference type="NCBI Taxonomy" id="323656"/>
    <lineage>
        <taxon>Bacteria</taxon>
        <taxon>Pseudomonadati</taxon>
        <taxon>Pseudomonadota</taxon>
        <taxon>Alphaproteobacteria</taxon>
        <taxon>Hyphomicrobiales</taxon>
        <taxon>Rhizobiaceae</taxon>
        <taxon>Rhizobium/Agrobacterium group</taxon>
        <taxon>Neorhizobium</taxon>
    </lineage>
</organism>
<evidence type="ECO:0000256" key="1">
    <source>
        <dbReference type="SAM" id="MobiDB-lite"/>
    </source>
</evidence>
<feature type="region of interest" description="Disordered" evidence="1">
    <location>
        <begin position="71"/>
        <end position="99"/>
    </location>
</feature>
<reference evidence="3 4" key="1">
    <citation type="submission" date="2014-08" db="EMBL/GenBank/DDBJ databases">
        <authorList>
            <person name="Chen Y.-H."/>
        </authorList>
    </citation>
    <scope>NUCLEOTIDE SEQUENCE [LARGE SCALE GENOMIC DNA]</scope>
</reference>
<dbReference type="Proteomes" id="UP000046176">
    <property type="component" value="Unassembled WGS sequence"/>
</dbReference>
<dbReference type="RefSeq" id="WP_046665214.1">
    <property type="nucleotide sequence ID" value="NZ_CCRH01000002.1"/>
</dbReference>
<evidence type="ECO:0000256" key="2">
    <source>
        <dbReference type="SAM" id="Phobius"/>
    </source>
</evidence>
<feature type="transmembrane region" description="Helical" evidence="2">
    <location>
        <begin position="16"/>
        <end position="36"/>
    </location>
</feature>
<accession>A0A0T7FB23</accession>
<name>A0A0T7FB23_NEOGA</name>
<feature type="transmembrane region" description="Helical" evidence="2">
    <location>
        <begin position="42"/>
        <end position="60"/>
    </location>
</feature>
<sequence>MDQKPTYNTTKAQMRWAFALAWMTIEVLVLGALSGVEHALQLAPIVIPSMIVLIATLLGIHRFSGAMDFRAMQDRLPPPPSSPPYFARDEPPPPSGEIQ</sequence>
<dbReference type="OrthoDB" id="8305245at2"/>
<evidence type="ECO:0000313" key="3">
    <source>
        <dbReference type="EMBL" id="CDZ32196.1"/>
    </source>
</evidence>
<protein>
    <recommendedName>
        <fullName evidence="5">NAD(P)+ transhydrogenase beta chain</fullName>
    </recommendedName>
</protein>
<proteinExistence type="predicted"/>